<accession>A0AA86S2U1</accession>
<protein>
    <submittedName>
        <fullName evidence="1">Uncharacterized protein</fullName>
    </submittedName>
</protein>
<evidence type="ECO:0000313" key="2">
    <source>
        <dbReference type="Proteomes" id="UP001189624"/>
    </source>
</evidence>
<proteinExistence type="predicted"/>
<organism evidence="1 2">
    <name type="scientific">Sphenostylis stenocarpa</name>
    <dbReference type="NCBI Taxonomy" id="92480"/>
    <lineage>
        <taxon>Eukaryota</taxon>
        <taxon>Viridiplantae</taxon>
        <taxon>Streptophyta</taxon>
        <taxon>Embryophyta</taxon>
        <taxon>Tracheophyta</taxon>
        <taxon>Spermatophyta</taxon>
        <taxon>Magnoliopsida</taxon>
        <taxon>eudicotyledons</taxon>
        <taxon>Gunneridae</taxon>
        <taxon>Pentapetalae</taxon>
        <taxon>rosids</taxon>
        <taxon>fabids</taxon>
        <taxon>Fabales</taxon>
        <taxon>Fabaceae</taxon>
        <taxon>Papilionoideae</taxon>
        <taxon>50 kb inversion clade</taxon>
        <taxon>NPAAA clade</taxon>
        <taxon>indigoferoid/millettioid clade</taxon>
        <taxon>Phaseoleae</taxon>
        <taxon>Sphenostylis</taxon>
    </lineage>
</organism>
<dbReference type="EMBL" id="OY731398">
    <property type="protein sequence ID" value="CAJ1866623.1"/>
    <property type="molecule type" value="Genomic_DNA"/>
</dbReference>
<evidence type="ECO:0000313" key="1">
    <source>
        <dbReference type="EMBL" id="CAJ1866623.1"/>
    </source>
</evidence>
<reference evidence="1" key="1">
    <citation type="submission" date="2023-10" db="EMBL/GenBank/DDBJ databases">
        <authorList>
            <person name="Domelevo Entfellner J.-B."/>
        </authorList>
    </citation>
    <scope>NUCLEOTIDE SEQUENCE</scope>
</reference>
<name>A0AA86S2U1_9FABA</name>
<sequence length="77" mass="8632">MRENECRGITAKLQLVWMSHLVGLPTPSWESSHGNLAKALVSWFLDRGHRVRLASQSSEHLWLSTVEGPQASALPIR</sequence>
<gene>
    <name evidence="1" type="ORF">AYBTSS11_LOCUS2312</name>
</gene>
<keyword evidence="2" id="KW-1185">Reference proteome</keyword>
<dbReference type="Proteomes" id="UP001189624">
    <property type="component" value="Chromosome 1"/>
</dbReference>
<dbReference type="AlphaFoldDB" id="A0AA86S2U1"/>
<dbReference type="Gramene" id="rna-AYBTSS11_LOCUS2312">
    <property type="protein sequence ID" value="CAJ1866623.1"/>
    <property type="gene ID" value="gene-AYBTSS11_LOCUS2312"/>
</dbReference>